<evidence type="ECO:0000259" key="2">
    <source>
        <dbReference type="Pfam" id="PF02027"/>
    </source>
</evidence>
<dbReference type="EMBL" id="LSEF01000020">
    <property type="protein sequence ID" value="OAF19723.1"/>
    <property type="molecule type" value="Genomic_DNA"/>
</dbReference>
<accession>A0A176ZIS4</accession>
<feature type="compositionally biased region" description="Polar residues" evidence="1">
    <location>
        <begin position="218"/>
        <end position="230"/>
    </location>
</feature>
<keyword evidence="4" id="KW-1185">Reference proteome</keyword>
<protein>
    <recommendedName>
        <fullName evidence="2">Cytokinin glycosidase domain-containing protein</fullName>
    </recommendedName>
</protein>
<dbReference type="Proteomes" id="UP000077173">
    <property type="component" value="Unassembled WGS sequence"/>
</dbReference>
<dbReference type="Pfam" id="PF02027">
    <property type="entry name" value="RolB_RolC"/>
    <property type="match status" value="1"/>
</dbReference>
<organism evidence="3 4">
    <name type="scientific">Bradyrhizobium neotropicale</name>
    <dbReference type="NCBI Taxonomy" id="1497615"/>
    <lineage>
        <taxon>Bacteria</taxon>
        <taxon>Pseudomonadati</taxon>
        <taxon>Pseudomonadota</taxon>
        <taxon>Alphaproteobacteria</taxon>
        <taxon>Hyphomicrobiales</taxon>
        <taxon>Nitrobacteraceae</taxon>
        <taxon>Bradyrhizobium</taxon>
    </lineage>
</organism>
<evidence type="ECO:0000256" key="1">
    <source>
        <dbReference type="SAM" id="MobiDB-lite"/>
    </source>
</evidence>
<gene>
    <name evidence="3" type="ORF">AXW67_35815</name>
</gene>
<feature type="domain" description="Cytokinin glycosidase" evidence="2">
    <location>
        <begin position="1"/>
        <end position="173"/>
    </location>
</feature>
<reference evidence="3 4" key="1">
    <citation type="submission" date="2016-02" db="EMBL/GenBank/DDBJ databases">
        <title>Draft genome sequence of the strain BR 10247T Bradyrhizobium neotropicale isolated from nodules of Centrolobium paraense.</title>
        <authorList>
            <person name="Simoes-Araujo J.L."/>
            <person name="Barauna A.C."/>
            <person name="Silva K."/>
            <person name="Zilli J.E."/>
        </authorList>
    </citation>
    <scope>NUCLEOTIDE SEQUENCE [LARGE SCALE GENOMIC DNA]</scope>
    <source>
        <strain evidence="3 4">BR 10247</strain>
    </source>
</reference>
<evidence type="ECO:0000313" key="4">
    <source>
        <dbReference type="Proteomes" id="UP000077173"/>
    </source>
</evidence>
<sequence length="246" mass="28416">MEAALGRAFEHYREFTRQLLTWQQKWVATVQESEDSQFPPGAFKEFETEPCMNDSPVDEQMECIDPEISPLYVYLTVEAAEACARNQRLEDIPDTLGEDEVMALTTPPYTWTSTTANSIKRKYHKRGYDMVTRGDIKHFIAISSTDCFEHEDGTIWTHPKDGRRFDIVAYGRASTQHIRSRSRRRRDREARLRTIVTRSSQPAEGQPKQSAPMRNRSKPLTINDLQTLGPTTRAPRPRDAESSRHR</sequence>
<feature type="region of interest" description="Disordered" evidence="1">
    <location>
        <begin position="195"/>
        <end position="246"/>
    </location>
</feature>
<name>A0A176ZIS4_9BRAD</name>
<comment type="caution">
    <text evidence="3">The sequence shown here is derived from an EMBL/GenBank/DDBJ whole genome shotgun (WGS) entry which is preliminary data.</text>
</comment>
<proteinExistence type="predicted"/>
<evidence type="ECO:0000313" key="3">
    <source>
        <dbReference type="EMBL" id="OAF19723.1"/>
    </source>
</evidence>
<feature type="compositionally biased region" description="Polar residues" evidence="1">
    <location>
        <begin position="196"/>
        <end position="209"/>
    </location>
</feature>
<feature type="compositionally biased region" description="Basic and acidic residues" evidence="1">
    <location>
        <begin position="236"/>
        <end position="246"/>
    </location>
</feature>
<dbReference type="InterPro" id="IPR006064">
    <property type="entry name" value="Glycosidase"/>
</dbReference>
<dbReference type="AlphaFoldDB" id="A0A176ZIS4"/>